<comment type="similarity">
    <text evidence="1">Belongs to the leucine-binding protein family.</text>
</comment>
<evidence type="ECO:0000256" key="5">
    <source>
        <dbReference type="SAM" id="SignalP"/>
    </source>
</evidence>
<dbReference type="InterPro" id="IPR051010">
    <property type="entry name" value="BCAA_transport"/>
</dbReference>
<keyword evidence="2" id="KW-0813">Transport</keyword>
<evidence type="ECO:0000313" key="8">
    <source>
        <dbReference type="Proteomes" id="UP000824001"/>
    </source>
</evidence>
<dbReference type="CDD" id="cd06347">
    <property type="entry name" value="PBP1_ABC_LivK_ligand_binding-like"/>
    <property type="match status" value="1"/>
</dbReference>
<evidence type="ECO:0000256" key="3">
    <source>
        <dbReference type="ARBA" id="ARBA00022729"/>
    </source>
</evidence>
<sequence length="404" mass="41774">MKKLLALLLALCMVFALAACGEGGENSGGGDDAASGDTIKVGLIGPITGSNAAYGNAMVEGARLTVREINENGGILGKQVELIEADDRGDATECMNAFNNMVAEGVKYIIGSATSGATAAITGMANEEGVILISPSATADDITTEDDYVFRACFKDSLQGDIAAAWVQQQGITRVGTIECSADTYSSGLVKSFTAACEARGIEVAAAESTATMDAQDFTNQFNSMVSAGVELVYAIYYYDAVGAFLVPQARAAGFDGIIMGADGFDGTLDYISEGTDYSVFSNVVYTNHYDATDSSPVVQEYVTAYEAEYGAMPLCFAALASDCMMMLQTAIETAGSADDAAAVRDALADTSVTYEGVTGTFNLDESGTPVKGAAVIEFVYDSSAGGLEGLGTRLVTTISADEL</sequence>
<evidence type="ECO:0000256" key="4">
    <source>
        <dbReference type="ARBA" id="ARBA00022970"/>
    </source>
</evidence>
<dbReference type="InterPro" id="IPR028081">
    <property type="entry name" value="Leu-bd"/>
</dbReference>
<dbReference type="Gene3D" id="3.40.50.2300">
    <property type="match status" value="2"/>
</dbReference>
<dbReference type="SUPFAM" id="SSF53822">
    <property type="entry name" value="Periplasmic binding protein-like I"/>
    <property type="match status" value="1"/>
</dbReference>
<evidence type="ECO:0000259" key="6">
    <source>
        <dbReference type="Pfam" id="PF13458"/>
    </source>
</evidence>
<reference evidence="7" key="2">
    <citation type="journal article" date="2021" name="PeerJ">
        <title>Extensive microbial diversity within the chicken gut microbiome revealed by metagenomics and culture.</title>
        <authorList>
            <person name="Gilroy R."/>
            <person name="Ravi A."/>
            <person name="Getino M."/>
            <person name="Pursley I."/>
            <person name="Horton D.L."/>
            <person name="Alikhan N.F."/>
            <person name="Baker D."/>
            <person name="Gharbi K."/>
            <person name="Hall N."/>
            <person name="Watson M."/>
            <person name="Adriaenssens E.M."/>
            <person name="Foster-Nyarko E."/>
            <person name="Jarju S."/>
            <person name="Secka A."/>
            <person name="Antonio M."/>
            <person name="Oren A."/>
            <person name="Chaudhuri R.R."/>
            <person name="La Ragione R."/>
            <person name="Hildebrand F."/>
            <person name="Pallen M.J."/>
        </authorList>
    </citation>
    <scope>NUCLEOTIDE SEQUENCE</scope>
    <source>
        <strain evidence="7">ChiHjej10B9-9673</strain>
    </source>
</reference>
<dbReference type="PANTHER" id="PTHR30483:SF6">
    <property type="entry name" value="PERIPLASMIC BINDING PROTEIN OF ABC TRANSPORTER FOR NATURAL AMINO ACIDS"/>
    <property type="match status" value="1"/>
</dbReference>
<keyword evidence="3 5" id="KW-0732">Signal</keyword>
<evidence type="ECO:0000256" key="2">
    <source>
        <dbReference type="ARBA" id="ARBA00022448"/>
    </source>
</evidence>
<organism evidence="7 8">
    <name type="scientific">Candidatus Scatomorpha merdipullorum</name>
    <dbReference type="NCBI Taxonomy" id="2840927"/>
    <lineage>
        <taxon>Bacteria</taxon>
        <taxon>Bacillati</taxon>
        <taxon>Bacillota</taxon>
        <taxon>Clostridia</taxon>
        <taxon>Eubacteriales</taxon>
        <taxon>Candidatus Scatomorpha</taxon>
    </lineage>
</organism>
<dbReference type="InterPro" id="IPR028082">
    <property type="entry name" value="Peripla_BP_I"/>
</dbReference>
<dbReference type="AlphaFoldDB" id="A0A9D1FEB8"/>
<dbReference type="EMBL" id="DVJK01000224">
    <property type="protein sequence ID" value="HIS67482.1"/>
    <property type="molecule type" value="Genomic_DNA"/>
</dbReference>
<comment type="caution">
    <text evidence="7">The sequence shown here is derived from an EMBL/GenBank/DDBJ whole genome shotgun (WGS) entry which is preliminary data.</text>
</comment>
<proteinExistence type="inferred from homology"/>
<dbReference type="PRINTS" id="PR00337">
    <property type="entry name" value="LEUILEVALBP"/>
</dbReference>
<name>A0A9D1FEB8_9FIRM</name>
<dbReference type="PANTHER" id="PTHR30483">
    <property type="entry name" value="LEUCINE-SPECIFIC-BINDING PROTEIN"/>
    <property type="match status" value="1"/>
</dbReference>
<feature type="domain" description="Leucine-binding protein" evidence="6">
    <location>
        <begin position="38"/>
        <end position="378"/>
    </location>
</feature>
<dbReference type="GO" id="GO:0006865">
    <property type="term" value="P:amino acid transport"/>
    <property type="evidence" value="ECO:0007669"/>
    <property type="project" value="UniProtKB-KW"/>
</dbReference>
<feature type="chain" id="PRO_5038920523" evidence="5">
    <location>
        <begin position="19"/>
        <end position="404"/>
    </location>
</feature>
<evidence type="ECO:0000313" key="7">
    <source>
        <dbReference type="EMBL" id="HIS67482.1"/>
    </source>
</evidence>
<dbReference type="Proteomes" id="UP000824001">
    <property type="component" value="Unassembled WGS sequence"/>
</dbReference>
<gene>
    <name evidence="7" type="ORF">IAC18_07945</name>
</gene>
<dbReference type="InterPro" id="IPR000709">
    <property type="entry name" value="Leu_Ile_Val-bd"/>
</dbReference>
<protein>
    <submittedName>
        <fullName evidence="7">ABC transporter substrate-binding protein</fullName>
    </submittedName>
</protein>
<dbReference type="Pfam" id="PF13458">
    <property type="entry name" value="Peripla_BP_6"/>
    <property type="match status" value="1"/>
</dbReference>
<keyword evidence="4" id="KW-0029">Amino-acid transport</keyword>
<accession>A0A9D1FEB8</accession>
<reference evidence="7" key="1">
    <citation type="submission" date="2020-10" db="EMBL/GenBank/DDBJ databases">
        <authorList>
            <person name="Gilroy R."/>
        </authorList>
    </citation>
    <scope>NUCLEOTIDE SEQUENCE</scope>
    <source>
        <strain evidence="7">ChiHjej10B9-9673</strain>
    </source>
</reference>
<dbReference type="PROSITE" id="PS51257">
    <property type="entry name" value="PROKAR_LIPOPROTEIN"/>
    <property type="match status" value="1"/>
</dbReference>
<feature type="signal peptide" evidence="5">
    <location>
        <begin position="1"/>
        <end position="18"/>
    </location>
</feature>
<evidence type="ECO:0000256" key="1">
    <source>
        <dbReference type="ARBA" id="ARBA00010062"/>
    </source>
</evidence>